<evidence type="ECO:0000313" key="2">
    <source>
        <dbReference type="EMBL" id="RXW13302.1"/>
    </source>
</evidence>
<dbReference type="Proteomes" id="UP000290288">
    <property type="component" value="Unassembled WGS sequence"/>
</dbReference>
<gene>
    <name evidence="2" type="ORF">EST38_g12553</name>
</gene>
<dbReference type="OrthoDB" id="3261690at2759"/>
<proteinExistence type="predicted"/>
<dbReference type="AlphaFoldDB" id="A0A4Q2D397"/>
<comment type="caution">
    <text evidence="2">The sequence shown here is derived from an EMBL/GenBank/DDBJ whole genome shotgun (WGS) entry which is preliminary data.</text>
</comment>
<accession>A0A4Q2D397</accession>
<feature type="compositionally biased region" description="Basic and acidic residues" evidence="1">
    <location>
        <begin position="661"/>
        <end position="674"/>
    </location>
</feature>
<evidence type="ECO:0000313" key="3">
    <source>
        <dbReference type="Proteomes" id="UP000290288"/>
    </source>
</evidence>
<organism evidence="2 3">
    <name type="scientific">Candolleomyces aberdarensis</name>
    <dbReference type="NCBI Taxonomy" id="2316362"/>
    <lineage>
        <taxon>Eukaryota</taxon>
        <taxon>Fungi</taxon>
        <taxon>Dikarya</taxon>
        <taxon>Basidiomycota</taxon>
        <taxon>Agaricomycotina</taxon>
        <taxon>Agaricomycetes</taxon>
        <taxon>Agaricomycetidae</taxon>
        <taxon>Agaricales</taxon>
        <taxon>Agaricineae</taxon>
        <taxon>Psathyrellaceae</taxon>
        <taxon>Candolleomyces</taxon>
    </lineage>
</organism>
<keyword evidence="3" id="KW-1185">Reference proteome</keyword>
<sequence>MEDPAIDIQPYTLAQFCERAHELYTSEQTEEFVHFVLCGIDEGRQASIDVIHDRVTSTEVPTLRISRDYDSILGIDSQIRVHERPITITPVAKYEDTLKTNVHLKYSSTNATGDHTAPLHHIPNLGIGKWETHNLIRVLFPDLYGPDRQSFHLSKPEQVEFYEKGLLPTLQLLLEHRGGDLPPTYDAEMFRARQQSGKLSFTTRMLPDWQVQWFGDTLRRVLVTNNVTWGANLVFLHQIRGMKNATHHFVLDADNGETPLDEFLDRIGLRLGILKESGEWWVDVGAEISSTQHRCLAWRTDKHASLVQLALVIQSRHAERITKLGSSKYYRDPASHLTGASGFRITPGAWAQGEFEAQYIQAYTTDKALTYALDNGKVSKYITPGQLLHGKGETYISGLYDVYRQGVDQNFSTARIELRVPIEHAANALVNIDLDQLRRCLLSFPSWVWWGHKSWRAHACKFVDDWQRGGHIDLRLHKSALHLTAGISWLLNGIHSTPDTGPSSRELMNVILPRAQRNQVERHQLPFPISIHEEDEEMENEGRGAVDRPFITRLATDAEDETELESLARGRSLVPCVPYGMYFLRPIRPGAPVPRLSVDNVELSERSFQFLFGKTRTEIMTLFLSSKVSIPRDPTRLHNRTRQRLMDPPNAAEGSSFALETKGHDLGPPIRDDGSDIVMSDEDEQDDPLGTGLDNQMERCFRQFFRDIVKLVPNRRHAKAASYCAIPKDQLEETTIATFQNINLCDTFNDVQWHVASSEEWKQCFDYLWPPKDMKKEGVVQNYNNAAYYGLWEAMTDRMTHETAEAARKSLWRLFNTLEWAPNARCDRIWQTRGDDARFKNGTGASKRTAAPQVLMRRRRPTWNESMPVDAPSP</sequence>
<protein>
    <submittedName>
        <fullName evidence="2">Uncharacterized protein</fullName>
    </submittedName>
</protein>
<evidence type="ECO:0000256" key="1">
    <source>
        <dbReference type="SAM" id="MobiDB-lite"/>
    </source>
</evidence>
<reference evidence="2 3" key="1">
    <citation type="submission" date="2019-01" db="EMBL/GenBank/DDBJ databases">
        <title>Draft genome sequence of Psathyrella aberdarensis IHI B618.</title>
        <authorList>
            <person name="Buettner E."/>
            <person name="Kellner H."/>
        </authorList>
    </citation>
    <scope>NUCLEOTIDE SEQUENCE [LARGE SCALE GENOMIC DNA]</scope>
    <source>
        <strain evidence="2 3">IHI B618</strain>
    </source>
</reference>
<dbReference type="EMBL" id="SDEE01000957">
    <property type="protein sequence ID" value="RXW13302.1"/>
    <property type="molecule type" value="Genomic_DNA"/>
</dbReference>
<feature type="region of interest" description="Disordered" evidence="1">
    <location>
        <begin position="643"/>
        <end position="692"/>
    </location>
</feature>
<name>A0A4Q2D397_9AGAR</name>